<dbReference type="Gene3D" id="1.10.10.1150">
    <property type="entry name" value="Coenzyme PQQ synthesis protein D (PqqD)"/>
    <property type="match status" value="1"/>
</dbReference>
<dbReference type="Pfam" id="PF05402">
    <property type="entry name" value="PqqD"/>
    <property type="match status" value="1"/>
</dbReference>
<dbReference type="InterPro" id="IPR041881">
    <property type="entry name" value="PqqD_sf"/>
</dbReference>
<gene>
    <name evidence="1" type="ORF">RIF25_13720</name>
</gene>
<keyword evidence="2" id="KW-1185">Reference proteome</keyword>
<dbReference type="RefSeq" id="WP_322879086.1">
    <property type="nucleotide sequence ID" value="NZ_JAVMIP010000017.1"/>
</dbReference>
<organism evidence="1 2">
    <name type="scientific">Pseudocalidococcus azoricus BACA0444</name>
    <dbReference type="NCBI Taxonomy" id="2918990"/>
    <lineage>
        <taxon>Bacteria</taxon>
        <taxon>Bacillati</taxon>
        <taxon>Cyanobacteriota</taxon>
        <taxon>Cyanophyceae</taxon>
        <taxon>Acaryochloridales</taxon>
        <taxon>Thermosynechococcaceae</taxon>
        <taxon>Pseudocalidococcus</taxon>
        <taxon>Pseudocalidococcus azoricus</taxon>
    </lineage>
</organism>
<name>A0AAE4FTB7_9CYAN</name>
<evidence type="ECO:0000313" key="1">
    <source>
        <dbReference type="EMBL" id="MDS3861860.1"/>
    </source>
</evidence>
<evidence type="ECO:0000313" key="2">
    <source>
        <dbReference type="Proteomes" id="UP001268256"/>
    </source>
</evidence>
<reference evidence="2" key="1">
    <citation type="submission" date="2023-07" db="EMBL/GenBank/DDBJ databases">
        <authorList>
            <person name="Luz R."/>
            <person name="Cordeiro R."/>
            <person name="Fonseca A."/>
            <person name="Goncalves V."/>
        </authorList>
    </citation>
    <scope>NUCLEOTIDE SEQUENCE [LARGE SCALE GENOMIC DNA]</scope>
    <source>
        <strain evidence="2">BACA0444</strain>
    </source>
</reference>
<proteinExistence type="predicted"/>
<dbReference type="AlphaFoldDB" id="A0AAE4FTB7"/>
<comment type="caution">
    <text evidence="1">The sequence shown here is derived from an EMBL/GenBank/DDBJ whole genome shotgun (WGS) entry which is preliminary data.</text>
</comment>
<protein>
    <submittedName>
        <fullName evidence="1">PqqD family protein</fullName>
    </submittedName>
</protein>
<dbReference type="EMBL" id="JAVMIP010000017">
    <property type="protein sequence ID" value="MDS3861860.1"/>
    <property type="molecule type" value="Genomic_DNA"/>
</dbReference>
<dbReference type="InterPro" id="IPR008792">
    <property type="entry name" value="PQQD"/>
</dbReference>
<dbReference type="Proteomes" id="UP001268256">
    <property type="component" value="Unassembled WGS sequence"/>
</dbReference>
<accession>A0AAE4FTB7</accession>
<sequence length="91" mass="10167">MTSSPKLQIPDHIVYQDIDGELVLLDLNQGVYYGLKDVGKRCWELIAENQDRTGIIEAVVQEYDVSPELLISDLDTLLADFTTKGLVTIAE</sequence>